<evidence type="ECO:0000256" key="12">
    <source>
        <dbReference type="ARBA" id="ARBA00043748"/>
    </source>
</evidence>
<comment type="catalytic activity">
    <reaction evidence="10">
        <text>1D-myo-inositol 1,2-bisphosphate + H2O = 1D-myo-inositol 2-phosphate + phosphate</text>
        <dbReference type="Rhea" id="RHEA:77135"/>
        <dbReference type="ChEBI" id="CHEBI:15377"/>
        <dbReference type="ChEBI" id="CHEBI:43474"/>
        <dbReference type="ChEBI" id="CHEBI:84142"/>
        <dbReference type="ChEBI" id="CHEBI:195539"/>
    </reaction>
    <physiologicalReaction direction="left-to-right" evidence="10">
        <dbReference type="Rhea" id="RHEA:77136"/>
    </physiologicalReaction>
</comment>
<dbReference type="PROSITE" id="PS00778">
    <property type="entry name" value="HIS_ACID_PHOSPHAT_2"/>
    <property type="match status" value="1"/>
</dbReference>
<evidence type="ECO:0000256" key="16">
    <source>
        <dbReference type="PIRSR" id="PIRSR000894-1"/>
    </source>
</evidence>
<evidence type="ECO:0000256" key="4">
    <source>
        <dbReference type="ARBA" id="ARBA00022801"/>
    </source>
</evidence>
<dbReference type="GO" id="GO:0005576">
    <property type="term" value="C:extracellular region"/>
    <property type="evidence" value="ECO:0007669"/>
    <property type="project" value="UniProtKB-SubCell"/>
</dbReference>
<feature type="disulfide bond" evidence="17">
    <location>
        <begin position="429"/>
        <end position="438"/>
    </location>
</feature>
<keyword evidence="4" id="KW-0378">Hydrolase</keyword>
<dbReference type="PIRSF" id="PIRSF000894">
    <property type="entry name" value="Acid_phosphatase"/>
    <property type="match status" value="1"/>
</dbReference>
<comment type="caution">
    <text evidence="19">The sequence shown here is derived from an EMBL/GenBank/DDBJ whole genome shotgun (WGS) entry which is preliminary data.</text>
</comment>
<dbReference type="RefSeq" id="XP_028476593.1">
    <property type="nucleotide sequence ID" value="XM_028622700.1"/>
</dbReference>
<name>A0A427XUE5_9TREE</name>
<evidence type="ECO:0000256" key="2">
    <source>
        <dbReference type="ARBA" id="ARBA00011245"/>
    </source>
</evidence>
<dbReference type="GO" id="GO:0003993">
    <property type="term" value="F:acid phosphatase activity"/>
    <property type="evidence" value="ECO:0007669"/>
    <property type="project" value="TreeGrafter"/>
</dbReference>
<organism evidence="19 20">
    <name type="scientific">Apiotrichum porosum</name>
    <dbReference type="NCBI Taxonomy" id="105984"/>
    <lineage>
        <taxon>Eukaryota</taxon>
        <taxon>Fungi</taxon>
        <taxon>Dikarya</taxon>
        <taxon>Basidiomycota</taxon>
        <taxon>Agaricomycotina</taxon>
        <taxon>Tremellomycetes</taxon>
        <taxon>Trichosporonales</taxon>
        <taxon>Trichosporonaceae</taxon>
        <taxon>Apiotrichum</taxon>
    </lineage>
</organism>
<evidence type="ECO:0000256" key="13">
    <source>
        <dbReference type="ARBA" id="ARBA00043788"/>
    </source>
</evidence>
<evidence type="ECO:0000256" key="15">
    <source>
        <dbReference type="ARBA" id="ARBA00044262"/>
    </source>
</evidence>
<feature type="active site" description="Nucleophile" evidence="16">
    <location>
        <position position="80"/>
    </location>
</feature>
<comment type="catalytic activity">
    <reaction evidence="13">
        <text>1D-myo-inositol hexakisphosphate + H2O = 1D-myo-inositol 1,2,4,5,6-pentakisphosphate + phosphate</text>
        <dbReference type="Rhea" id="RHEA:16989"/>
        <dbReference type="ChEBI" id="CHEBI:15377"/>
        <dbReference type="ChEBI" id="CHEBI:43474"/>
        <dbReference type="ChEBI" id="CHEBI:57798"/>
        <dbReference type="ChEBI" id="CHEBI:58130"/>
        <dbReference type="EC" id="3.1.3.8"/>
    </reaction>
    <physiologicalReaction direction="left-to-right" evidence="13">
        <dbReference type="Rhea" id="RHEA:16990"/>
    </physiologicalReaction>
</comment>
<dbReference type="GeneID" id="39591871"/>
<accession>A0A427XUE5</accession>
<comment type="catalytic activity">
    <reaction evidence="9">
        <text>1D-myo-inositol 1,2,5,6-tetrakisphosphate + H2O = 1D-myo-inositol 1,2,6-trisphosphate + phosphate</text>
        <dbReference type="Rhea" id="RHEA:77119"/>
        <dbReference type="ChEBI" id="CHEBI:15377"/>
        <dbReference type="ChEBI" id="CHEBI:43474"/>
        <dbReference type="ChEBI" id="CHEBI:195535"/>
        <dbReference type="ChEBI" id="CHEBI:195537"/>
    </reaction>
    <physiologicalReaction direction="left-to-right" evidence="9">
        <dbReference type="Rhea" id="RHEA:77120"/>
    </physiologicalReaction>
</comment>
<comment type="catalytic activity">
    <reaction evidence="12">
        <text>1D-myo-inositol 1,2,4,5,6-pentakisphosphate + H2O = 1D-myo-inositol 1,2,5,6-tetrakisphosphate + phosphate</text>
        <dbReference type="Rhea" id="RHEA:77115"/>
        <dbReference type="ChEBI" id="CHEBI:15377"/>
        <dbReference type="ChEBI" id="CHEBI:43474"/>
        <dbReference type="ChEBI" id="CHEBI:57798"/>
        <dbReference type="ChEBI" id="CHEBI:195535"/>
    </reaction>
    <physiologicalReaction direction="left-to-right" evidence="12">
        <dbReference type="Rhea" id="RHEA:77116"/>
    </physiologicalReaction>
</comment>
<evidence type="ECO:0000256" key="9">
    <source>
        <dbReference type="ARBA" id="ARBA00043670"/>
    </source>
</evidence>
<evidence type="ECO:0000256" key="5">
    <source>
        <dbReference type="ARBA" id="ARBA00023157"/>
    </source>
</evidence>
<dbReference type="SUPFAM" id="SSF53254">
    <property type="entry name" value="Phosphoglycerate mutase-like"/>
    <property type="match status" value="1"/>
</dbReference>
<dbReference type="Gene3D" id="3.40.50.1240">
    <property type="entry name" value="Phosphoglycerate mutase-like"/>
    <property type="match status" value="1"/>
</dbReference>
<dbReference type="EMBL" id="RSCE01000005">
    <property type="protein sequence ID" value="RSH82361.1"/>
    <property type="molecule type" value="Genomic_DNA"/>
</dbReference>
<evidence type="ECO:0000313" key="20">
    <source>
        <dbReference type="Proteomes" id="UP000279236"/>
    </source>
</evidence>
<evidence type="ECO:0000256" key="6">
    <source>
        <dbReference type="ARBA" id="ARBA00023180"/>
    </source>
</evidence>
<dbReference type="PANTHER" id="PTHR20963">
    <property type="entry name" value="MULTIPLE INOSITOL POLYPHOSPHATE PHOSPHATASE-RELATED"/>
    <property type="match status" value="1"/>
</dbReference>
<dbReference type="InterPro" id="IPR029033">
    <property type="entry name" value="His_PPase_superfam"/>
</dbReference>
<dbReference type="PROSITE" id="PS00616">
    <property type="entry name" value="HIS_ACID_PHOSPHAT_1"/>
    <property type="match status" value="1"/>
</dbReference>
<keyword evidence="20" id="KW-1185">Reference proteome</keyword>
<feature type="chain" id="PRO_5019473297" description="Phytase A" evidence="18">
    <location>
        <begin position="17"/>
        <end position="472"/>
    </location>
</feature>
<keyword evidence="18" id="KW-0732">Signal</keyword>
<comment type="subcellular location">
    <subcellularLocation>
        <location evidence="1">Secreted</location>
    </subcellularLocation>
</comment>
<proteinExistence type="predicted"/>
<comment type="catalytic activity">
    <reaction evidence="11">
        <text>1D-myo-inositol 1,2,6-trisphosphate + H2O = 1D-myo-inositol 1,2-bisphosphate + phosphate</text>
        <dbReference type="Rhea" id="RHEA:77131"/>
        <dbReference type="ChEBI" id="CHEBI:15377"/>
        <dbReference type="ChEBI" id="CHEBI:43474"/>
        <dbReference type="ChEBI" id="CHEBI:195537"/>
        <dbReference type="ChEBI" id="CHEBI:195539"/>
    </reaction>
    <physiologicalReaction direction="left-to-right" evidence="11">
        <dbReference type="Rhea" id="RHEA:77132"/>
    </physiologicalReaction>
</comment>
<protein>
    <recommendedName>
        <fullName evidence="14">Phytase A</fullName>
    </recommendedName>
    <alternativeName>
        <fullName evidence="15">Histidine acid phosphatase phyA</fullName>
    </alternativeName>
    <alternativeName>
        <fullName evidence="8">Myo-inositol hexakisphosphate phosphohydrolase A</fullName>
    </alternativeName>
    <alternativeName>
        <fullName evidence="7">Myo-inositol-hexaphosphate 3-phosphohydrolase A</fullName>
    </alternativeName>
</protein>
<dbReference type="PANTHER" id="PTHR20963:SF24">
    <property type="entry name" value="3-PHYTASE B"/>
    <property type="match status" value="1"/>
</dbReference>
<evidence type="ECO:0000256" key="3">
    <source>
        <dbReference type="ARBA" id="ARBA00022525"/>
    </source>
</evidence>
<evidence type="ECO:0000256" key="10">
    <source>
        <dbReference type="ARBA" id="ARBA00043675"/>
    </source>
</evidence>
<feature type="signal peptide" evidence="18">
    <location>
        <begin position="1"/>
        <end position="16"/>
    </location>
</feature>
<dbReference type="CDD" id="cd07061">
    <property type="entry name" value="HP_HAP_like"/>
    <property type="match status" value="1"/>
</dbReference>
<sequence length="472" mass="51747">MKTVALFALLSTLVTAGPIESRSTQSCDTAPYSSGPKVSTSEHTILSLGAYAPFISRQSSLCRDTPKGFTVDQVTIVSRHGARSPTASALKKITATIAKATNATITDDAFAFVKNYTLDGYTADQLTDFGRRQMYDSGVTYAKRYKSLAKKSFTRSASQDRVVESSQYFIQGFSGQKFNIINSTLLTLPDVIVSEDAGMNNTMANMNCPAFDDATVDPGDVAEDNWTAVFAPPITARLNEKLSGANFTDADVAILMSMCGYDAIKNLDYAVGPWCSVFTDDEWDQNEYWFDVSKYWGRSWGNPYARPRYSGYVNEVISRLTGNPVVLGGSTNSTLDTNAVDFPLDRTFYMDATHDNDMSGLLAALRIGKDDPLPTGVATDKIPRHHFTVSQIVPFAARFAIERLSNKAGDKYVRILINDAVSPMDFPGCGDYGWAGMCELDAWVAAQSYSQDVNSYYDEVCSTNYNVTVLLE</sequence>
<dbReference type="Pfam" id="PF00328">
    <property type="entry name" value="His_Phos_2"/>
    <property type="match status" value="1"/>
</dbReference>
<keyword evidence="5 17" id="KW-1015">Disulfide bond</keyword>
<evidence type="ECO:0000256" key="18">
    <source>
        <dbReference type="SAM" id="SignalP"/>
    </source>
</evidence>
<keyword evidence="3" id="KW-0964">Secreted</keyword>
<dbReference type="STRING" id="105984.A0A427XUE5"/>
<evidence type="ECO:0000256" key="1">
    <source>
        <dbReference type="ARBA" id="ARBA00004613"/>
    </source>
</evidence>
<dbReference type="GO" id="GO:0016158">
    <property type="term" value="F:inositol hexakisphosphate 3-phosphatase activity"/>
    <property type="evidence" value="ECO:0007669"/>
    <property type="project" value="UniProtKB-EC"/>
</dbReference>
<dbReference type="InterPro" id="IPR000560">
    <property type="entry name" value="His_Pase_clade-2"/>
</dbReference>
<evidence type="ECO:0000256" key="11">
    <source>
        <dbReference type="ARBA" id="ARBA00043721"/>
    </source>
</evidence>
<reference evidence="19 20" key="1">
    <citation type="submission" date="2018-11" db="EMBL/GenBank/DDBJ databases">
        <title>Genome sequence of Apiotrichum porosum DSM 27194.</title>
        <authorList>
            <person name="Aliyu H."/>
            <person name="Gorte O."/>
            <person name="Ochsenreither K."/>
        </authorList>
    </citation>
    <scope>NUCLEOTIDE SEQUENCE [LARGE SCALE GENOMIC DNA]</scope>
    <source>
        <strain evidence="19 20">DSM 27194</strain>
    </source>
</reference>
<keyword evidence="6" id="KW-0325">Glycoprotein</keyword>
<feature type="active site" description="Proton donor" evidence="16">
    <location>
        <position position="355"/>
    </location>
</feature>
<feature type="disulfide bond" evidence="17">
    <location>
        <begin position="259"/>
        <end position="275"/>
    </location>
</feature>
<dbReference type="AlphaFoldDB" id="A0A427XUE5"/>
<evidence type="ECO:0000256" key="7">
    <source>
        <dbReference type="ARBA" id="ARBA00041857"/>
    </source>
</evidence>
<dbReference type="InterPro" id="IPR016274">
    <property type="entry name" value="Histidine_acid_Pase_euk"/>
</dbReference>
<dbReference type="InterPro" id="IPR033379">
    <property type="entry name" value="Acid_Pase_AS"/>
</dbReference>
<evidence type="ECO:0000256" key="8">
    <source>
        <dbReference type="ARBA" id="ARBA00042300"/>
    </source>
</evidence>
<comment type="subunit">
    <text evidence="2">Monomer.</text>
</comment>
<dbReference type="OrthoDB" id="6509975at2759"/>
<gene>
    <name evidence="19" type="ORF">EHS24_007328</name>
</gene>
<evidence type="ECO:0000256" key="17">
    <source>
        <dbReference type="PIRSR" id="PIRSR000894-2"/>
    </source>
</evidence>
<evidence type="ECO:0000256" key="14">
    <source>
        <dbReference type="ARBA" id="ARBA00044106"/>
    </source>
</evidence>
<dbReference type="Proteomes" id="UP000279236">
    <property type="component" value="Unassembled WGS sequence"/>
</dbReference>
<evidence type="ECO:0000313" key="19">
    <source>
        <dbReference type="EMBL" id="RSH82361.1"/>
    </source>
</evidence>